<reference evidence="9" key="1">
    <citation type="submission" date="2020-10" db="EMBL/GenBank/DDBJ databases">
        <authorList>
            <person name="Gilroy R."/>
        </authorList>
    </citation>
    <scope>NUCLEOTIDE SEQUENCE</scope>
    <source>
        <strain evidence="9">CHK181-108</strain>
    </source>
</reference>
<comment type="similarity">
    <text evidence="2">Belongs to the CpsC/CapA family.</text>
</comment>
<feature type="transmembrane region" description="Helical" evidence="7">
    <location>
        <begin position="36"/>
        <end position="56"/>
    </location>
</feature>
<evidence type="ECO:0000256" key="6">
    <source>
        <dbReference type="ARBA" id="ARBA00023136"/>
    </source>
</evidence>
<reference evidence="9" key="2">
    <citation type="journal article" date="2021" name="PeerJ">
        <title>Extensive microbial diversity within the chicken gut microbiome revealed by metagenomics and culture.</title>
        <authorList>
            <person name="Gilroy R."/>
            <person name="Ravi A."/>
            <person name="Getino M."/>
            <person name="Pursley I."/>
            <person name="Horton D.L."/>
            <person name="Alikhan N.F."/>
            <person name="Baker D."/>
            <person name="Gharbi K."/>
            <person name="Hall N."/>
            <person name="Watson M."/>
            <person name="Adriaenssens E.M."/>
            <person name="Foster-Nyarko E."/>
            <person name="Jarju S."/>
            <person name="Secka A."/>
            <person name="Antonio M."/>
            <person name="Oren A."/>
            <person name="Chaudhuri R.R."/>
            <person name="La Ragione R."/>
            <person name="Hildebrand F."/>
            <person name="Pallen M.J."/>
        </authorList>
    </citation>
    <scope>NUCLEOTIDE SEQUENCE</scope>
    <source>
        <strain evidence="9">CHK181-108</strain>
    </source>
</reference>
<organism evidence="9 10">
    <name type="scientific">Candidatus Ornithomonoglobus intestinigallinarum</name>
    <dbReference type="NCBI Taxonomy" id="2840894"/>
    <lineage>
        <taxon>Bacteria</taxon>
        <taxon>Bacillati</taxon>
        <taxon>Bacillota</taxon>
        <taxon>Clostridia</taxon>
        <taxon>Candidatus Ornithomonoglobus</taxon>
    </lineage>
</organism>
<dbReference type="GO" id="GO:0005886">
    <property type="term" value="C:plasma membrane"/>
    <property type="evidence" value="ECO:0007669"/>
    <property type="project" value="UniProtKB-SubCell"/>
</dbReference>
<evidence type="ECO:0000256" key="3">
    <source>
        <dbReference type="ARBA" id="ARBA00022475"/>
    </source>
</evidence>
<protein>
    <recommendedName>
        <fullName evidence="8">Polysaccharide chain length determinant N-terminal domain-containing protein</fullName>
    </recommendedName>
</protein>
<dbReference type="InterPro" id="IPR003856">
    <property type="entry name" value="LPS_length_determ_N"/>
</dbReference>
<evidence type="ECO:0000313" key="9">
    <source>
        <dbReference type="EMBL" id="HIT85128.1"/>
    </source>
</evidence>
<evidence type="ECO:0000313" key="10">
    <source>
        <dbReference type="Proteomes" id="UP000824165"/>
    </source>
</evidence>
<evidence type="ECO:0000256" key="2">
    <source>
        <dbReference type="ARBA" id="ARBA00006683"/>
    </source>
</evidence>
<dbReference type="Pfam" id="PF02706">
    <property type="entry name" value="Wzz"/>
    <property type="match status" value="1"/>
</dbReference>
<comment type="caution">
    <text evidence="9">The sequence shown here is derived from an EMBL/GenBank/DDBJ whole genome shotgun (WGS) entry which is preliminary data.</text>
</comment>
<name>A0A9D1KP16_9FIRM</name>
<evidence type="ECO:0000259" key="8">
    <source>
        <dbReference type="Pfam" id="PF02706"/>
    </source>
</evidence>
<evidence type="ECO:0000256" key="4">
    <source>
        <dbReference type="ARBA" id="ARBA00022692"/>
    </source>
</evidence>
<gene>
    <name evidence="9" type="ORF">IAA60_04380</name>
</gene>
<sequence>MEETKANISPAALKQAAESAATESQFSIIDIINMMLTFWWLIAILAILGGGGTYAYSKLTSVPQYESSGTLYIDTQKESKTDDVNASGLQSAITLLPTYIEVLRSEPFLETVSDGVDNKYSASSILDMASFTAVEETNLITVSVSAADPHDAYLVARSIISNAPARIAQIFEGGSVKVIEYPKEATSAASDNAFRLGIIGFIAGAAIAMLIIFLINLFDTRVKSSEELTNRYGLPILGEIPNLIDV</sequence>
<keyword evidence="3" id="KW-1003">Cell membrane</keyword>
<keyword evidence="6 7" id="KW-0472">Membrane</keyword>
<evidence type="ECO:0000256" key="1">
    <source>
        <dbReference type="ARBA" id="ARBA00004651"/>
    </source>
</evidence>
<keyword evidence="5 7" id="KW-1133">Transmembrane helix</keyword>
<dbReference type="InterPro" id="IPR050445">
    <property type="entry name" value="Bact_polysacc_biosynth/exp"/>
</dbReference>
<dbReference type="PANTHER" id="PTHR32309">
    <property type="entry name" value="TYROSINE-PROTEIN KINASE"/>
    <property type="match status" value="1"/>
</dbReference>
<dbReference type="PANTHER" id="PTHR32309:SF31">
    <property type="entry name" value="CAPSULAR EXOPOLYSACCHARIDE FAMILY"/>
    <property type="match status" value="1"/>
</dbReference>
<feature type="domain" description="Polysaccharide chain length determinant N-terminal" evidence="8">
    <location>
        <begin position="25"/>
        <end position="114"/>
    </location>
</feature>
<evidence type="ECO:0000256" key="7">
    <source>
        <dbReference type="SAM" id="Phobius"/>
    </source>
</evidence>
<dbReference type="Proteomes" id="UP000824165">
    <property type="component" value="Unassembled WGS sequence"/>
</dbReference>
<evidence type="ECO:0000256" key="5">
    <source>
        <dbReference type="ARBA" id="ARBA00022989"/>
    </source>
</evidence>
<feature type="transmembrane region" description="Helical" evidence="7">
    <location>
        <begin position="196"/>
        <end position="218"/>
    </location>
</feature>
<keyword evidence="4 7" id="KW-0812">Transmembrane</keyword>
<comment type="subcellular location">
    <subcellularLocation>
        <location evidence="1">Cell membrane</location>
        <topology evidence="1">Multi-pass membrane protein</topology>
    </subcellularLocation>
</comment>
<dbReference type="EMBL" id="DVLU01000040">
    <property type="protein sequence ID" value="HIT85128.1"/>
    <property type="molecule type" value="Genomic_DNA"/>
</dbReference>
<proteinExistence type="inferred from homology"/>
<dbReference type="AlphaFoldDB" id="A0A9D1KP16"/>
<accession>A0A9D1KP16</accession>